<keyword evidence="1" id="KW-0472">Membrane</keyword>
<comment type="caution">
    <text evidence="2">The sequence shown here is derived from an EMBL/GenBank/DDBJ whole genome shotgun (WGS) entry which is preliminary data.</text>
</comment>
<gene>
    <name evidence="2" type="ORF">MSPICULIGERA_LOCUS14230</name>
</gene>
<keyword evidence="3" id="KW-1185">Reference proteome</keyword>
<keyword evidence="1" id="KW-0812">Transmembrane</keyword>
<feature type="transmembrane region" description="Helical" evidence="1">
    <location>
        <begin position="20"/>
        <end position="38"/>
    </location>
</feature>
<keyword evidence="1" id="KW-1133">Transmembrane helix</keyword>
<dbReference type="AlphaFoldDB" id="A0AA36CVR0"/>
<evidence type="ECO:0000256" key="1">
    <source>
        <dbReference type="SAM" id="Phobius"/>
    </source>
</evidence>
<sequence>MVIRRKKGYSPNSFFDLVKPHMVIVSFCLGILVTWFQMRKQSTDERFATSFMLWYCMACLWPFLTVIVKTILDTEGLLYDMAGSERFFDFIFDTAIDAVANLGTSMCFVVAVWHKFSRCVFDVRASASSLDVEGGIDKCESSDKYCANIDFNGIKAKGCSRTALKIHGDGLPTFVCDQAGCNAQKTLCCCEGNKCNGATGISALLSLLSFGAVWLFMKK</sequence>
<accession>A0AA36CVR0</accession>
<protein>
    <submittedName>
        <fullName evidence="2">Uncharacterized protein</fullName>
    </submittedName>
</protein>
<evidence type="ECO:0000313" key="3">
    <source>
        <dbReference type="Proteomes" id="UP001177023"/>
    </source>
</evidence>
<organism evidence="2 3">
    <name type="scientific">Mesorhabditis spiculigera</name>
    <dbReference type="NCBI Taxonomy" id="96644"/>
    <lineage>
        <taxon>Eukaryota</taxon>
        <taxon>Metazoa</taxon>
        <taxon>Ecdysozoa</taxon>
        <taxon>Nematoda</taxon>
        <taxon>Chromadorea</taxon>
        <taxon>Rhabditida</taxon>
        <taxon>Rhabditina</taxon>
        <taxon>Rhabditomorpha</taxon>
        <taxon>Rhabditoidea</taxon>
        <taxon>Rhabditidae</taxon>
        <taxon>Mesorhabditinae</taxon>
        <taxon>Mesorhabditis</taxon>
    </lineage>
</organism>
<proteinExistence type="predicted"/>
<dbReference type="EMBL" id="CATQJA010002641">
    <property type="protein sequence ID" value="CAJ0575929.1"/>
    <property type="molecule type" value="Genomic_DNA"/>
</dbReference>
<evidence type="ECO:0000313" key="2">
    <source>
        <dbReference type="EMBL" id="CAJ0575929.1"/>
    </source>
</evidence>
<feature type="non-terminal residue" evidence="2">
    <location>
        <position position="219"/>
    </location>
</feature>
<name>A0AA36CVR0_9BILA</name>
<reference evidence="2" key="1">
    <citation type="submission" date="2023-06" db="EMBL/GenBank/DDBJ databases">
        <authorList>
            <person name="Delattre M."/>
        </authorList>
    </citation>
    <scope>NUCLEOTIDE SEQUENCE</scope>
    <source>
        <strain evidence="2">AF72</strain>
    </source>
</reference>
<dbReference type="Proteomes" id="UP001177023">
    <property type="component" value="Unassembled WGS sequence"/>
</dbReference>
<feature type="transmembrane region" description="Helical" evidence="1">
    <location>
        <begin position="50"/>
        <end position="72"/>
    </location>
</feature>
<feature type="transmembrane region" description="Helical" evidence="1">
    <location>
        <begin position="197"/>
        <end position="217"/>
    </location>
</feature>